<protein>
    <recommendedName>
        <fullName evidence="3">HNH endonuclease</fullName>
    </recommendedName>
</protein>
<name>A0A6G8RCS3_9CAUD</name>
<organism evidence="1 2">
    <name type="scientific">Salmonella phage renfri</name>
    <dbReference type="NCBI Taxonomy" id="2713315"/>
    <lineage>
        <taxon>Viruses</taxon>
        <taxon>Duplodnaviria</taxon>
        <taxon>Heunggongvirae</taxon>
        <taxon>Uroviricota</taxon>
        <taxon>Caudoviricetes</taxon>
        <taxon>Rosemountvirus</taxon>
        <taxon>Rosemountvirus yarpen</taxon>
    </lineage>
</organism>
<proteinExistence type="predicted"/>
<evidence type="ECO:0000313" key="2">
    <source>
        <dbReference type="Proteomes" id="UP000501141"/>
    </source>
</evidence>
<dbReference type="Gene3D" id="1.10.30.50">
    <property type="match status" value="1"/>
</dbReference>
<dbReference type="Proteomes" id="UP000501141">
    <property type="component" value="Segment"/>
</dbReference>
<dbReference type="InterPro" id="IPR003615">
    <property type="entry name" value="HNH_nuc"/>
</dbReference>
<accession>A0A6G8RCS3</accession>
<sequence length="166" mass="19163">MSRNAEAREAREAGLTRFISSYPCRKCGGTEFKVADASCWTCRKVKQNAVRATEEGRQYARDACNKFRKENLEEERARGRAYFKTERGRALNRERRTRRRAIVKQQTPGWADLEAIRMFYLNCPAGYEVDHIIPLKGKLVSGLHTLSNLQYLPADVNRSKGNKYEL</sequence>
<evidence type="ECO:0008006" key="3">
    <source>
        <dbReference type="Google" id="ProtNLM"/>
    </source>
</evidence>
<reference evidence="2" key="1">
    <citation type="submission" date="2020-02" db="EMBL/GenBank/DDBJ databases">
        <authorList>
            <person name="Olsen N.S."/>
            <person name="Forero-Junco L."/>
            <person name="Kot W."/>
            <person name="Hansen L.H."/>
        </authorList>
    </citation>
    <scope>NUCLEOTIDE SEQUENCE [LARGE SCALE GENOMIC DNA]</scope>
</reference>
<dbReference type="EMBL" id="MT074445">
    <property type="protein sequence ID" value="QIN98984.1"/>
    <property type="molecule type" value="Genomic_DNA"/>
</dbReference>
<gene>
    <name evidence="1" type="ORF">renfri_36</name>
</gene>
<evidence type="ECO:0000313" key="1">
    <source>
        <dbReference type="EMBL" id="QIN98984.1"/>
    </source>
</evidence>
<dbReference type="CDD" id="cd00085">
    <property type="entry name" value="HNHc"/>
    <property type="match status" value="1"/>
</dbReference>